<evidence type="ECO:0000313" key="2">
    <source>
        <dbReference type="EMBL" id="CAL52851.1"/>
    </source>
</evidence>
<protein>
    <submittedName>
        <fullName evidence="3">ABC1 family-domain-containing protein</fullName>
    </submittedName>
    <submittedName>
        <fullName evidence="2">Protein kinase-like domain</fullName>
    </submittedName>
</protein>
<dbReference type="OMA" id="IRTCIDF"/>
<dbReference type="InterPro" id="IPR051130">
    <property type="entry name" value="Mito_struct-func_regulator"/>
</dbReference>
<reference evidence="2" key="2">
    <citation type="journal article" date="2014" name="BMC Genomics">
        <title>An improved genome of the model marine alga Ostreococcus tauri unfolds by assessing Illumina de novo assemblies.</title>
        <authorList>
            <person name="Blanc-Mathieu R."/>
            <person name="Verhelst B."/>
            <person name="Derelle E."/>
            <person name="Rombauts S."/>
            <person name="Bouget F.Y."/>
            <person name="Carre I."/>
            <person name="Chateau A."/>
            <person name="Eyre-Walker A."/>
            <person name="Grimsley N."/>
            <person name="Moreau H."/>
            <person name="Piegu B."/>
            <person name="Rivals E."/>
            <person name="Schackwitz W."/>
            <person name="Van de Peer Y."/>
            <person name="Piganeau G."/>
        </authorList>
    </citation>
    <scope>NUCLEOTIDE SEQUENCE</scope>
    <source>
        <strain evidence="2">RCC4221</strain>
    </source>
</reference>
<dbReference type="SUPFAM" id="SSF56112">
    <property type="entry name" value="Protein kinase-like (PK-like)"/>
    <property type="match status" value="1"/>
</dbReference>
<keyword evidence="4" id="KW-1185">Reference proteome</keyword>
<reference evidence="3" key="3">
    <citation type="submission" date="2017-04" db="EMBL/GenBank/DDBJ databases">
        <title>Population genomics of picophytoplankton unveils novel chromosome hypervariability.</title>
        <authorList>
            <consortium name="DOE Joint Genome Institute"/>
            <person name="Blanc-Mathieu R."/>
            <person name="Krasovec M."/>
            <person name="Hebrard M."/>
            <person name="Yau S."/>
            <person name="Desgranges E."/>
            <person name="Martin J."/>
            <person name="Schackwitz W."/>
            <person name="Kuo A."/>
            <person name="Salin G."/>
            <person name="Donnadieu C."/>
            <person name="Desdevises Y."/>
            <person name="Sanchez-Ferandin S."/>
            <person name="Moreau H."/>
            <person name="Rivals E."/>
            <person name="Grigoriev I.V."/>
            <person name="Grimsley N."/>
            <person name="Eyre-Walker A."/>
            <person name="Piganeau G."/>
        </authorList>
    </citation>
    <scope>NUCLEOTIDE SEQUENCE [LARGE SCALE GENOMIC DNA]</scope>
    <source>
        <strain evidence="3">RCC 1115</strain>
    </source>
</reference>
<dbReference type="GO" id="GO:0016301">
    <property type="term" value="F:kinase activity"/>
    <property type="evidence" value="ECO:0007669"/>
    <property type="project" value="UniProtKB-KW"/>
</dbReference>
<dbReference type="Proteomes" id="UP000195557">
    <property type="component" value="Unassembled WGS sequence"/>
</dbReference>
<accession>A0A454Y1W3</accession>
<dbReference type="AlphaFoldDB" id="Q01CV2"/>
<dbReference type="GeneID" id="9833841"/>
<proteinExistence type="predicted"/>
<sequence length="558" mass="62710">MSLRRLALASTASAGAALGAYVANDEGARRSARFWYNAAPVYARYRLVQARHRDLRRLGVPEWIGATLSDADADAAYDALHDAYAMKVRDLVYDMRGFYLKNAQLLSTRDDFVPRQYLSWCKDTQDSAPVEMRPGEAREIAERELASKGHTGVFEEWDENPLGVASIGQAHRAKLSKKYGGKTVVVKVQALGIERRFRADIRTCIDFCKLAMPQHVPPLEEIERQFMTEFDYCAEAENLEEVRSTVMPVWGKQVYIPAPHTELCTKQVLIMDEVPGKRLVDGIRDQFDAIARYNGTSVSDLEEKERENIASGSLKGRDAKQAAQYTKRVNTLLTFKHRLLLPIKLAYNTSPLRLVTGPVNCQPPPKLINLGALLQTLIDVHAYEIFETGVFNGDPHPGNIMLMPDGRLGLIDYGQVKRIDINARRAYAKLILAVAEGDAAECHKIVQSEKPDGFGAKSHNSDPEVTLKLSTFWNDRDTPDVTEGLNLQEFLDEMQARDPVIKAPDEMVMIARVSVLLRGMGNAFNIRLRMAEAWREDAEKLLMRTDPDYFLLPTNRAS</sequence>
<evidence type="ECO:0000259" key="1">
    <source>
        <dbReference type="Pfam" id="PF03109"/>
    </source>
</evidence>
<accession>A0A1Y5I532</accession>
<dbReference type="PANTHER" id="PTHR43173">
    <property type="entry name" value="ABC1 FAMILY PROTEIN"/>
    <property type="match status" value="1"/>
</dbReference>
<dbReference type="PANTHER" id="PTHR43173:SF34">
    <property type="entry name" value="ABC1 ATYPICAL KINASE-LIKE DOMAIN-CONTAINING PROTEIN"/>
    <property type="match status" value="1"/>
</dbReference>
<dbReference type="Proteomes" id="UP000009170">
    <property type="component" value="Unassembled WGS sequence"/>
</dbReference>
<dbReference type="EMBL" id="KZ155826">
    <property type="protein sequence ID" value="OUS43807.1"/>
    <property type="molecule type" value="Genomic_DNA"/>
</dbReference>
<dbReference type="STRING" id="70448.Q01CV2"/>
<name>Q01CV2_OSTTA</name>
<evidence type="ECO:0000313" key="4">
    <source>
        <dbReference type="Proteomes" id="UP000009170"/>
    </source>
</evidence>
<dbReference type="Pfam" id="PF03109">
    <property type="entry name" value="ABC1"/>
    <property type="match status" value="2"/>
</dbReference>
<reference evidence="2 4" key="1">
    <citation type="journal article" date="2006" name="Proc. Natl. Acad. Sci. U.S.A.">
        <title>Genome analysis of the smallest free-living eukaryote Ostreococcus tauri unveils many unique features.</title>
        <authorList>
            <person name="Derelle E."/>
            <person name="Ferraz C."/>
            <person name="Rombauts S."/>
            <person name="Rouze P."/>
            <person name="Worden A.Z."/>
            <person name="Robbens S."/>
            <person name="Partensky F."/>
            <person name="Degroeve S."/>
            <person name="Echeynie S."/>
            <person name="Cooke R."/>
            <person name="Saeys Y."/>
            <person name="Wuyts J."/>
            <person name="Jabbari K."/>
            <person name="Bowler C."/>
            <person name="Panaud O."/>
            <person name="Piegu B."/>
            <person name="Ball S.G."/>
            <person name="Ral J.-P."/>
            <person name="Bouget F.-Y."/>
            <person name="Piganeau G."/>
            <person name="De Baets B."/>
            <person name="Picard A."/>
            <person name="Delseny M."/>
            <person name="Demaille J."/>
            <person name="Van de Peer Y."/>
            <person name="Moreau H."/>
        </authorList>
    </citation>
    <scope>NUCLEOTIDE SEQUENCE [LARGE SCALE GENOMIC DNA]</scope>
    <source>
        <strain evidence="2 4">OTTH0595</strain>
    </source>
</reference>
<dbReference type="CDD" id="cd05121">
    <property type="entry name" value="ABC1_ADCK3-like"/>
    <property type="match status" value="1"/>
</dbReference>
<feature type="domain" description="ABC1 atypical kinase-like" evidence="1">
    <location>
        <begin position="125"/>
        <end position="281"/>
    </location>
</feature>
<keyword evidence="2" id="KW-0418">Kinase</keyword>
<gene>
    <name evidence="3" type="ORF">BE221DRAFT_147113</name>
    <name evidence="2" type="ORF">OT_ostta03g02020</name>
</gene>
<organism evidence="2 4">
    <name type="scientific">Ostreococcus tauri</name>
    <name type="common">Marine green alga</name>
    <dbReference type="NCBI Taxonomy" id="70448"/>
    <lineage>
        <taxon>Eukaryota</taxon>
        <taxon>Viridiplantae</taxon>
        <taxon>Chlorophyta</taxon>
        <taxon>Mamiellophyceae</taxon>
        <taxon>Mamiellales</taxon>
        <taxon>Bathycoccaceae</taxon>
        <taxon>Ostreococcus</taxon>
    </lineage>
</organism>
<dbReference type="InterPro" id="IPR004147">
    <property type="entry name" value="ABC1_dom"/>
</dbReference>
<accession>Q01CV2</accession>
<dbReference type="InterPro" id="IPR011009">
    <property type="entry name" value="Kinase-like_dom_sf"/>
</dbReference>
<feature type="domain" description="ABC1 atypical kinase-like" evidence="1">
    <location>
        <begin position="371"/>
        <end position="445"/>
    </location>
</feature>
<dbReference type="OrthoDB" id="427480at2759"/>
<dbReference type="KEGG" id="ota:OT_ostta03g02020"/>
<evidence type="ECO:0000313" key="3">
    <source>
        <dbReference type="EMBL" id="OUS43807.1"/>
    </source>
</evidence>
<dbReference type="InParanoid" id="Q01CV2"/>
<keyword evidence="2" id="KW-0808">Transferase</keyword>
<dbReference type="RefSeq" id="XP_003078111.1">
    <property type="nucleotide sequence ID" value="XM_003078063.1"/>
</dbReference>
<dbReference type="EMBL" id="CAID01000003">
    <property type="protein sequence ID" value="CAL52851.1"/>
    <property type="molecule type" value="Genomic_DNA"/>
</dbReference>